<name>A0A4R6PZR1_9FIRM</name>
<keyword evidence="1" id="KW-1133">Transmembrane helix</keyword>
<evidence type="ECO:0000313" key="3">
    <source>
        <dbReference type="Proteomes" id="UP000295500"/>
    </source>
</evidence>
<organism evidence="2 3">
    <name type="scientific">Aminicella lysinilytica</name>
    <dbReference type="NCBI Taxonomy" id="433323"/>
    <lineage>
        <taxon>Bacteria</taxon>
        <taxon>Bacillati</taxon>
        <taxon>Bacillota</taxon>
        <taxon>Clostridia</taxon>
        <taxon>Peptostreptococcales</taxon>
        <taxon>Anaerovoracaceae</taxon>
        <taxon>Aminicella</taxon>
    </lineage>
</organism>
<keyword evidence="1" id="KW-0472">Membrane</keyword>
<dbReference type="Proteomes" id="UP000295500">
    <property type="component" value="Unassembled WGS sequence"/>
</dbReference>
<evidence type="ECO:0000256" key="1">
    <source>
        <dbReference type="SAM" id="Phobius"/>
    </source>
</evidence>
<proteinExistence type="predicted"/>
<keyword evidence="1" id="KW-0812">Transmembrane</keyword>
<dbReference type="OrthoDB" id="1778855at2"/>
<keyword evidence="3" id="KW-1185">Reference proteome</keyword>
<evidence type="ECO:0000313" key="2">
    <source>
        <dbReference type="EMBL" id="TDP51098.1"/>
    </source>
</evidence>
<dbReference type="RefSeq" id="WP_133528981.1">
    <property type="nucleotide sequence ID" value="NZ_SNXO01000032.1"/>
</dbReference>
<sequence>MVMDIVTCCIVIAAAVFYMRKGFAIAVIGIMQWFVCIVVGLLCCGKLKDLLVDKTSLDETLKAFFARRLENSVTDTASYQSMPKLFDDWMKDATVYLSNTTSEGITSIILSVGCFLAIVIAIRIICWLFARLVSKKHHKGVVGFVDGLAGMVLGVFLGFFFVLIIFAVMVPVLGLLPQGISSFINHSFDTSYFSGQIYDHNFILELVKNLFS</sequence>
<protein>
    <submittedName>
        <fullName evidence="2">Colicin V production protein</fullName>
    </submittedName>
</protein>
<feature type="transmembrane region" description="Helical" evidence="1">
    <location>
        <begin position="23"/>
        <end position="44"/>
    </location>
</feature>
<feature type="transmembrane region" description="Helical" evidence="1">
    <location>
        <begin position="150"/>
        <end position="176"/>
    </location>
</feature>
<dbReference type="EMBL" id="SNXO01000032">
    <property type="protein sequence ID" value="TDP51098.1"/>
    <property type="molecule type" value="Genomic_DNA"/>
</dbReference>
<feature type="transmembrane region" description="Helical" evidence="1">
    <location>
        <begin position="108"/>
        <end position="130"/>
    </location>
</feature>
<gene>
    <name evidence="2" type="ORF">EV211_13218</name>
</gene>
<accession>A0A4R6PZR1</accession>
<comment type="caution">
    <text evidence="2">The sequence shown here is derived from an EMBL/GenBank/DDBJ whole genome shotgun (WGS) entry which is preliminary data.</text>
</comment>
<dbReference type="AlphaFoldDB" id="A0A4R6PZR1"/>
<reference evidence="2 3" key="1">
    <citation type="submission" date="2019-03" db="EMBL/GenBank/DDBJ databases">
        <title>Genomic Encyclopedia of Type Strains, Phase IV (KMG-IV): sequencing the most valuable type-strain genomes for metagenomic binning, comparative biology and taxonomic classification.</title>
        <authorList>
            <person name="Goeker M."/>
        </authorList>
    </citation>
    <scope>NUCLEOTIDE SEQUENCE [LARGE SCALE GENOMIC DNA]</scope>
    <source>
        <strain evidence="2 3">DSM 28287</strain>
    </source>
</reference>